<keyword evidence="10 15" id="KW-0460">Magnesium</keyword>
<dbReference type="Proteomes" id="UP000694846">
    <property type="component" value="Unplaced"/>
</dbReference>
<evidence type="ECO:0000256" key="5">
    <source>
        <dbReference type="ARBA" id="ARBA00022679"/>
    </source>
</evidence>
<accession>A0A8B8GLJ4</accession>
<feature type="domain" description="Pyruvate kinase barrel" evidence="16">
    <location>
        <begin position="64"/>
        <end position="399"/>
    </location>
</feature>
<feature type="domain" description="Pyruvate kinase C-terminal" evidence="17">
    <location>
        <begin position="436"/>
        <end position="538"/>
    </location>
</feature>
<evidence type="ECO:0000256" key="12">
    <source>
        <dbReference type="ARBA" id="ARBA00023317"/>
    </source>
</evidence>
<keyword evidence="6" id="KW-0479">Metal-binding</keyword>
<dbReference type="PANTHER" id="PTHR11817">
    <property type="entry name" value="PYRUVATE KINASE"/>
    <property type="match status" value="1"/>
</dbReference>
<dbReference type="UniPathway" id="UPA00109">
    <property type="reaction ID" value="UER00188"/>
</dbReference>
<dbReference type="InterPro" id="IPR011037">
    <property type="entry name" value="Pyrv_Knase-like_insert_dom_sf"/>
</dbReference>
<dbReference type="PRINTS" id="PR01050">
    <property type="entry name" value="PYRUVTKNASE"/>
</dbReference>
<keyword evidence="9" id="KW-0067">ATP-binding</keyword>
<dbReference type="InterPro" id="IPR040442">
    <property type="entry name" value="Pyrv_kinase-like_dom_sf"/>
</dbReference>
<comment type="cofactor">
    <cofactor evidence="1">
        <name>Mg(2+)</name>
        <dbReference type="ChEBI" id="CHEBI:18420"/>
    </cofactor>
</comment>
<dbReference type="GO" id="GO:0004743">
    <property type="term" value="F:pyruvate kinase activity"/>
    <property type="evidence" value="ECO:0007669"/>
    <property type="project" value="UniProtKB-EC"/>
</dbReference>
<dbReference type="GO" id="GO:0005524">
    <property type="term" value="F:ATP binding"/>
    <property type="evidence" value="ECO:0007669"/>
    <property type="project" value="UniProtKB-KW"/>
</dbReference>
<proteinExistence type="inferred from homology"/>
<comment type="pathway">
    <text evidence="3 15">Carbohydrate degradation; glycolysis; pyruvate from D-glyceraldehyde 3-phosphate: step 5/5.</text>
</comment>
<dbReference type="FunFam" id="2.40.33.10:FF:000001">
    <property type="entry name" value="Pyruvate kinase"/>
    <property type="match status" value="1"/>
</dbReference>
<keyword evidence="7" id="KW-0547">Nucleotide-binding</keyword>
<dbReference type="InterPro" id="IPR015793">
    <property type="entry name" value="Pyrv_Knase_brl"/>
</dbReference>
<comment type="similarity">
    <text evidence="4 15">Belongs to the pyruvate kinase family.</text>
</comment>
<dbReference type="NCBIfam" id="TIGR01064">
    <property type="entry name" value="pyruv_kin"/>
    <property type="match status" value="1"/>
</dbReference>
<comment type="cofactor">
    <cofactor evidence="2">
        <name>K(+)</name>
        <dbReference type="ChEBI" id="CHEBI:29103"/>
    </cofactor>
</comment>
<evidence type="ECO:0000256" key="15">
    <source>
        <dbReference type="RuleBase" id="RU000504"/>
    </source>
</evidence>
<dbReference type="InterPro" id="IPR018209">
    <property type="entry name" value="Pyrv_Knase_AS"/>
</dbReference>
<dbReference type="SUPFAM" id="SSF50800">
    <property type="entry name" value="PK beta-barrel domain-like"/>
    <property type="match status" value="1"/>
</dbReference>
<evidence type="ECO:0000256" key="7">
    <source>
        <dbReference type="ARBA" id="ARBA00022741"/>
    </source>
</evidence>
<dbReference type="InterPro" id="IPR001697">
    <property type="entry name" value="Pyr_Knase"/>
</dbReference>
<dbReference type="InterPro" id="IPR015806">
    <property type="entry name" value="Pyrv_Knase_insert_dom_sf"/>
</dbReference>
<organism evidence="18 19">
    <name type="scientific">Sipha flava</name>
    <name type="common">yellow sugarcane aphid</name>
    <dbReference type="NCBI Taxonomy" id="143950"/>
    <lineage>
        <taxon>Eukaryota</taxon>
        <taxon>Metazoa</taxon>
        <taxon>Ecdysozoa</taxon>
        <taxon>Arthropoda</taxon>
        <taxon>Hexapoda</taxon>
        <taxon>Insecta</taxon>
        <taxon>Pterygota</taxon>
        <taxon>Neoptera</taxon>
        <taxon>Paraneoptera</taxon>
        <taxon>Hemiptera</taxon>
        <taxon>Sternorrhyncha</taxon>
        <taxon>Aphidomorpha</taxon>
        <taxon>Aphidoidea</taxon>
        <taxon>Aphididae</taxon>
        <taxon>Sipha</taxon>
    </lineage>
</organism>
<dbReference type="InterPro" id="IPR015813">
    <property type="entry name" value="Pyrv/PenolPyrv_kinase-like_dom"/>
</dbReference>
<dbReference type="Pfam" id="PF00224">
    <property type="entry name" value="PK"/>
    <property type="match status" value="1"/>
</dbReference>
<dbReference type="NCBIfam" id="NF004491">
    <property type="entry name" value="PRK05826.1"/>
    <property type="match status" value="1"/>
</dbReference>
<keyword evidence="12" id="KW-0670">Pyruvate</keyword>
<dbReference type="AlphaFoldDB" id="A0A8B8GLJ4"/>
<evidence type="ECO:0000256" key="8">
    <source>
        <dbReference type="ARBA" id="ARBA00022777"/>
    </source>
</evidence>
<dbReference type="GeneID" id="112693120"/>
<sequence length="556" mass="62336">MCQTYLFKRCLHTSYKVHFAWPQHIGNANKEFRVNKNDLYGNGSETRLDYMRSLNINAKTHSLRLTNIVCTIGPATADVKMLKMLMEAGMNIARLNFSHGTHEYHFNTVQNLRRAVECYSDKIKRPYPLAIALDTKGPEIRTGVLDGENRDVAKEVELKKGEIFRLTTDKEIENVGSSRQVYVNYANIVKVVKKNDRIYIDDGLLLLIAEEVGEKYIDCRVEDGGMLGSRKGVNLPGVDVDLPAVSEKDKSDLRFAVEHDLDMVFASFIREPSAIGEIRTILGEQGKHILIVPKIENHQGVENLQSIIDVSDGIMVARGDLGIEIPPEKVFLAQKSILAQCNIHGKPGICATQMMESMTNKPRATKAECSDVANAVMDGADCVMLSGETAKGKYPIECVRVMDKLCREAESAMWRKEFFRDIVSSAQQDKSFDISDEIAIAAVEKSNNYSAAAIIVMSPTGHMARVMTKYRPRNVILTVTNDPRVARQCHLYRGLVPVLLPNSDCVLLDQQEQFYYAFNFGKCHGIISSGDIILLVKEPSVCHQHYTHAIQKFFVI</sequence>
<evidence type="ECO:0000259" key="16">
    <source>
        <dbReference type="Pfam" id="PF00224"/>
    </source>
</evidence>
<dbReference type="Pfam" id="PF02887">
    <property type="entry name" value="PK_C"/>
    <property type="match status" value="1"/>
</dbReference>
<name>A0A8B8GLJ4_9HEMI</name>
<evidence type="ECO:0000256" key="2">
    <source>
        <dbReference type="ARBA" id="ARBA00001958"/>
    </source>
</evidence>
<evidence type="ECO:0000256" key="13">
    <source>
        <dbReference type="ARBA" id="ARBA00048967"/>
    </source>
</evidence>
<evidence type="ECO:0000256" key="10">
    <source>
        <dbReference type="ARBA" id="ARBA00022842"/>
    </source>
</evidence>
<evidence type="ECO:0000256" key="4">
    <source>
        <dbReference type="ARBA" id="ARBA00008663"/>
    </source>
</evidence>
<dbReference type="PROSITE" id="PS00110">
    <property type="entry name" value="PYRUVATE_KINASE"/>
    <property type="match status" value="1"/>
</dbReference>
<gene>
    <name evidence="19" type="primary">LOC112693120</name>
</gene>
<dbReference type="SUPFAM" id="SSF52935">
    <property type="entry name" value="PK C-terminal domain-like"/>
    <property type="match status" value="1"/>
</dbReference>
<dbReference type="Gene3D" id="3.40.1380.20">
    <property type="entry name" value="Pyruvate kinase, C-terminal domain"/>
    <property type="match status" value="1"/>
</dbReference>
<dbReference type="OrthoDB" id="108365at2759"/>
<evidence type="ECO:0000256" key="11">
    <source>
        <dbReference type="ARBA" id="ARBA00023152"/>
    </source>
</evidence>
<dbReference type="RefSeq" id="XP_025423830.1">
    <property type="nucleotide sequence ID" value="XM_025568045.1"/>
</dbReference>
<dbReference type="NCBIfam" id="NF004978">
    <property type="entry name" value="PRK06354.1"/>
    <property type="match status" value="1"/>
</dbReference>
<evidence type="ECO:0000259" key="17">
    <source>
        <dbReference type="Pfam" id="PF02887"/>
    </source>
</evidence>
<evidence type="ECO:0000256" key="1">
    <source>
        <dbReference type="ARBA" id="ARBA00001946"/>
    </source>
</evidence>
<evidence type="ECO:0000256" key="3">
    <source>
        <dbReference type="ARBA" id="ARBA00004997"/>
    </source>
</evidence>
<comment type="catalytic activity">
    <reaction evidence="13">
        <text>pyruvate + ATP = phosphoenolpyruvate + ADP + H(+)</text>
        <dbReference type="Rhea" id="RHEA:18157"/>
        <dbReference type="ChEBI" id="CHEBI:15361"/>
        <dbReference type="ChEBI" id="CHEBI:15378"/>
        <dbReference type="ChEBI" id="CHEBI:30616"/>
        <dbReference type="ChEBI" id="CHEBI:58702"/>
        <dbReference type="ChEBI" id="CHEBI:456216"/>
        <dbReference type="EC" id="2.7.1.40"/>
    </reaction>
    <physiologicalReaction direction="right-to-left" evidence="13">
        <dbReference type="Rhea" id="RHEA:18159"/>
    </physiologicalReaction>
</comment>
<evidence type="ECO:0000256" key="9">
    <source>
        <dbReference type="ARBA" id="ARBA00022840"/>
    </source>
</evidence>
<reference evidence="19" key="1">
    <citation type="submission" date="2025-08" db="UniProtKB">
        <authorList>
            <consortium name="RefSeq"/>
        </authorList>
    </citation>
    <scope>IDENTIFICATION</scope>
    <source>
        <tissue evidence="19">Whole body</tissue>
    </source>
</reference>
<evidence type="ECO:0000256" key="14">
    <source>
        <dbReference type="ARBA" id="ARBA00058419"/>
    </source>
</evidence>
<dbReference type="Gene3D" id="2.40.33.10">
    <property type="entry name" value="PK beta-barrel domain-like"/>
    <property type="match status" value="1"/>
</dbReference>
<dbReference type="GO" id="GO:0000287">
    <property type="term" value="F:magnesium ion binding"/>
    <property type="evidence" value="ECO:0007669"/>
    <property type="project" value="InterPro"/>
</dbReference>
<evidence type="ECO:0000313" key="19">
    <source>
        <dbReference type="RefSeq" id="XP_025423830.1"/>
    </source>
</evidence>
<dbReference type="Gene3D" id="3.20.20.60">
    <property type="entry name" value="Phosphoenolpyruvate-binding domains"/>
    <property type="match status" value="1"/>
</dbReference>
<evidence type="ECO:0000256" key="6">
    <source>
        <dbReference type="ARBA" id="ARBA00022723"/>
    </source>
</evidence>
<dbReference type="SUPFAM" id="SSF51621">
    <property type="entry name" value="Phosphoenolpyruvate/pyruvate domain"/>
    <property type="match status" value="1"/>
</dbReference>
<keyword evidence="11 15" id="KW-0324">Glycolysis</keyword>
<evidence type="ECO:0000313" key="18">
    <source>
        <dbReference type="Proteomes" id="UP000694846"/>
    </source>
</evidence>
<dbReference type="InterPro" id="IPR036918">
    <property type="entry name" value="Pyrv_Knase_C_sf"/>
</dbReference>
<keyword evidence="5 15" id="KW-0808">Transferase</keyword>
<dbReference type="GO" id="GO:0016301">
    <property type="term" value="F:kinase activity"/>
    <property type="evidence" value="ECO:0007669"/>
    <property type="project" value="UniProtKB-KW"/>
</dbReference>
<keyword evidence="18" id="KW-1185">Reference proteome</keyword>
<dbReference type="GO" id="GO:0030955">
    <property type="term" value="F:potassium ion binding"/>
    <property type="evidence" value="ECO:0007669"/>
    <property type="project" value="InterPro"/>
</dbReference>
<dbReference type="InterPro" id="IPR015795">
    <property type="entry name" value="Pyrv_Knase_C"/>
</dbReference>
<keyword evidence="8 15" id="KW-0418">Kinase</keyword>
<dbReference type="FunFam" id="3.20.20.60:FF:000025">
    <property type="entry name" value="Pyruvate kinase"/>
    <property type="match status" value="1"/>
</dbReference>
<dbReference type="EC" id="2.7.1.40" evidence="15"/>
<comment type="function">
    <text evidence="14">Pyruvate kinase that catalyzes the conversion of phosphoenolpyruvate to pyruvate with the synthesis of ATP, and which plays a key role in glycolysis.</text>
</comment>
<protein>
    <recommendedName>
        <fullName evidence="15">Pyruvate kinase</fullName>
        <ecNumber evidence="15">2.7.1.40</ecNumber>
    </recommendedName>
</protein>